<dbReference type="PROSITE" id="PS51634">
    <property type="entry name" value="CRC"/>
    <property type="match status" value="1"/>
</dbReference>
<dbReference type="Pfam" id="PF03638">
    <property type="entry name" value="TCR"/>
    <property type="match status" value="2"/>
</dbReference>
<accession>A0A816VNZ4</accession>
<feature type="compositionally biased region" description="Polar residues" evidence="5">
    <location>
        <begin position="270"/>
        <end position="286"/>
    </location>
</feature>
<dbReference type="InterPro" id="IPR006594">
    <property type="entry name" value="LisH"/>
</dbReference>
<feature type="region of interest" description="Disordered" evidence="5">
    <location>
        <begin position="168"/>
        <end position="197"/>
    </location>
</feature>
<dbReference type="EMBL" id="HG994357">
    <property type="protein sequence ID" value="CAF2122546.1"/>
    <property type="molecule type" value="Genomic_DNA"/>
</dbReference>
<feature type="region of interest" description="Disordered" evidence="5">
    <location>
        <begin position="391"/>
        <end position="413"/>
    </location>
</feature>
<feature type="compositionally biased region" description="Low complexity" evidence="5">
    <location>
        <begin position="172"/>
        <end position="188"/>
    </location>
</feature>
<comment type="similarity">
    <text evidence="2">Belongs to the lin-54 family.</text>
</comment>
<evidence type="ECO:0000259" key="6">
    <source>
        <dbReference type="PROSITE" id="PS51634"/>
    </source>
</evidence>
<dbReference type="GO" id="GO:0005634">
    <property type="term" value="C:nucleus"/>
    <property type="evidence" value="ECO:0007669"/>
    <property type="project" value="UniProtKB-SubCell"/>
</dbReference>
<reference evidence="7" key="1">
    <citation type="submission" date="2021-01" db="EMBL/GenBank/DDBJ databases">
        <authorList>
            <consortium name="Genoscope - CEA"/>
            <person name="William W."/>
        </authorList>
    </citation>
    <scope>NUCLEOTIDE SEQUENCE</scope>
</reference>
<dbReference type="SMART" id="SM00667">
    <property type="entry name" value="LisH"/>
    <property type="match status" value="2"/>
</dbReference>
<gene>
    <name evidence="7" type="ORF">DARMORV10_A03P18400.1</name>
</gene>
<name>A0A816VNZ4_BRANA</name>
<dbReference type="InterPro" id="IPR033467">
    <property type="entry name" value="Tesmin/TSO1-like_CXC"/>
</dbReference>
<organism evidence="7">
    <name type="scientific">Brassica napus</name>
    <name type="common">Rape</name>
    <dbReference type="NCBI Taxonomy" id="3708"/>
    <lineage>
        <taxon>Eukaryota</taxon>
        <taxon>Viridiplantae</taxon>
        <taxon>Streptophyta</taxon>
        <taxon>Embryophyta</taxon>
        <taxon>Tracheophyta</taxon>
        <taxon>Spermatophyta</taxon>
        <taxon>Magnoliopsida</taxon>
        <taxon>eudicotyledons</taxon>
        <taxon>Gunneridae</taxon>
        <taxon>Pentapetalae</taxon>
        <taxon>rosids</taxon>
        <taxon>malvids</taxon>
        <taxon>Brassicales</taxon>
        <taxon>Brassicaceae</taxon>
        <taxon>Brassiceae</taxon>
        <taxon>Brassica</taxon>
    </lineage>
</organism>
<dbReference type="PROSITE" id="PS50896">
    <property type="entry name" value="LISH"/>
    <property type="match status" value="2"/>
</dbReference>
<evidence type="ECO:0000256" key="1">
    <source>
        <dbReference type="ARBA" id="ARBA00004123"/>
    </source>
</evidence>
<keyword evidence="3" id="KW-0217">Developmental protein</keyword>
<evidence type="ECO:0000256" key="3">
    <source>
        <dbReference type="ARBA" id="ARBA00022473"/>
    </source>
</evidence>
<dbReference type="Pfam" id="PF08513">
    <property type="entry name" value="LisH"/>
    <property type="match status" value="2"/>
</dbReference>
<evidence type="ECO:0000256" key="2">
    <source>
        <dbReference type="ARBA" id="ARBA00007267"/>
    </source>
</evidence>
<keyword evidence="4" id="KW-0539">Nucleus</keyword>
<dbReference type="PANTHER" id="PTHR46159">
    <property type="entry name" value="PROTEIN TESMIN/TSO1-LIKE CXC 2"/>
    <property type="match status" value="1"/>
</dbReference>
<evidence type="ECO:0000313" key="7">
    <source>
        <dbReference type="EMBL" id="CAF2122546.1"/>
    </source>
</evidence>
<feature type="region of interest" description="Disordered" evidence="5">
    <location>
        <begin position="270"/>
        <end position="303"/>
    </location>
</feature>
<dbReference type="Proteomes" id="UP001295469">
    <property type="component" value="Chromosome A03"/>
</dbReference>
<dbReference type="SMART" id="SM01114">
    <property type="entry name" value="CXC"/>
    <property type="match status" value="2"/>
</dbReference>
<dbReference type="AlphaFoldDB" id="A0A816VNZ4"/>
<dbReference type="InterPro" id="IPR044522">
    <property type="entry name" value="TSO1-like"/>
</dbReference>
<evidence type="ECO:0000256" key="5">
    <source>
        <dbReference type="SAM" id="MobiDB-lite"/>
    </source>
</evidence>
<protein>
    <submittedName>
        <fullName evidence="7">(rape) hypothetical protein</fullName>
    </submittedName>
</protein>
<sequence>MAQSNWESDKMLDVYIYDHLVKKKLHNTAKSFMAEGKVSTDPVANDTPGGFLFERWSMFLDIYKAKTKEKLLDSAVEYELNVYIFDYLVKKKLHHTALSFMSEVEVSMDPVAIDTPGGYLSDWWSVFWAFFVASTNEKHSESAAEAHQGGVSAAIQSRTQQTPLINMPQVHQSSSQQQDPFQSQQKPSTPSTYTPVERVAITRNMPKGPMMYGYDANQLGYEVWADMDPFGDVGALDDEDLERVINIINGNPFEYYIEAQQNKAKEQQIQMKQPNPMNTETSQPGTTYHGEMDQGNHQGGHVSAALQQLKSRTQQTPLEAGEGESRKRCKCKKSKCLQLKCECFAARVYCSTEPPCSCTDCHNIPIHNDTVWASRENIESRDPLAFTPKIIGRSSDSVQETREGDASKTPASGRYRRGCNCKKSNCQQKYCECFKGGVGCSIECRCVRCKNKFGFKG</sequence>
<comment type="subcellular location">
    <subcellularLocation>
        <location evidence="1">Nucleus</location>
    </subcellularLocation>
</comment>
<dbReference type="PANTHER" id="PTHR46159:SF12">
    <property type="entry name" value="PROTEIN TESMIN_TSO1-LIKE CXC 3-RELATED"/>
    <property type="match status" value="1"/>
</dbReference>
<feature type="domain" description="CRC" evidence="6">
    <location>
        <begin position="325"/>
        <end position="454"/>
    </location>
</feature>
<dbReference type="GO" id="GO:0003700">
    <property type="term" value="F:DNA-binding transcription factor activity"/>
    <property type="evidence" value="ECO:0007669"/>
    <property type="project" value="InterPro"/>
</dbReference>
<proteinExistence type="inferred from homology"/>
<evidence type="ECO:0000256" key="4">
    <source>
        <dbReference type="ARBA" id="ARBA00023242"/>
    </source>
</evidence>
<dbReference type="InterPro" id="IPR005172">
    <property type="entry name" value="CRC"/>
</dbReference>